<feature type="non-terminal residue" evidence="7">
    <location>
        <position position="1"/>
    </location>
</feature>
<feature type="transmembrane region" description="Helical" evidence="6">
    <location>
        <begin position="248"/>
        <end position="266"/>
    </location>
</feature>
<evidence type="ECO:0000256" key="3">
    <source>
        <dbReference type="ARBA" id="ARBA00023004"/>
    </source>
</evidence>
<dbReference type="Gene3D" id="1.20.910.10">
    <property type="entry name" value="Heme oxygenase-like"/>
    <property type="match status" value="1"/>
</dbReference>
<organism evidence="7 8">
    <name type="scientific">Meganyctiphanes norvegica</name>
    <name type="common">Northern krill</name>
    <name type="synonym">Thysanopoda norvegica</name>
    <dbReference type="NCBI Taxonomy" id="48144"/>
    <lineage>
        <taxon>Eukaryota</taxon>
        <taxon>Metazoa</taxon>
        <taxon>Ecdysozoa</taxon>
        <taxon>Arthropoda</taxon>
        <taxon>Crustacea</taxon>
        <taxon>Multicrustacea</taxon>
        <taxon>Malacostraca</taxon>
        <taxon>Eumalacostraca</taxon>
        <taxon>Eucarida</taxon>
        <taxon>Euphausiacea</taxon>
        <taxon>Euphausiidae</taxon>
        <taxon>Meganyctiphanes</taxon>
    </lineage>
</organism>
<sequence length="267" mass="30259">PLSNANQLTDVNNFLNWMKMVADTEIPFTKQMRIATREIHNVSDAMVNAKLGIGCSDNRVWAEGLMIYYEVFSFMEGAMDRLSHTLIGDLDIPGMRRKEAFEKDLAFYLGPDWQKDYSPRESVCNYLQHVKNLEKNNPYLLMAHIYHFYMGLLSGGQIMRRQRALMQKLKFSRKETGLQGLAVTEVTNVAKIKSGMAEAMNRIAGELDEETRQGLIEESKMVFILSNSMVQSIEGAGAVVAIKLVKWAMYGMLGVLLAIYVKKWALG</sequence>
<dbReference type="EMBL" id="CAXKWB010001574">
    <property type="protein sequence ID" value="CAL4064861.1"/>
    <property type="molecule type" value="Genomic_DNA"/>
</dbReference>
<keyword evidence="1 4" id="KW-0349">Heme</keyword>
<dbReference type="Pfam" id="PF01126">
    <property type="entry name" value="Heme_oxygenase"/>
    <property type="match status" value="1"/>
</dbReference>
<dbReference type="CDD" id="cd19165">
    <property type="entry name" value="HemeO"/>
    <property type="match status" value="1"/>
</dbReference>
<dbReference type="PANTHER" id="PTHR10720">
    <property type="entry name" value="HEME OXYGENASE"/>
    <property type="match status" value="1"/>
</dbReference>
<gene>
    <name evidence="7" type="ORF">MNOR_LOCUS4319</name>
</gene>
<name>A0AAV2PUY6_MEGNR</name>
<protein>
    <recommendedName>
        <fullName evidence="9">Heme oxygenase</fullName>
    </recommendedName>
</protein>
<dbReference type="PANTHER" id="PTHR10720:SF0">
    <property type="entry name" value="HEME OXYGENASE"/>
    <property type="match status" value="1"/>
</dbReference>
<dbReference type="GO" id="GO:0046872">
    <property type="term" value="F:metal ion binding"/>
    <property type="evidence" value="ECO:0007669"/>
    <property type="project" value="UniProtKB-KW"/>
</dbReference>
<feature type="binding site" evidence="4">
    <location>
        <position position="146"/>
    </location>
    <ligand>
        <name>heme b</name>
        <dbReference type="ChEBI" id="CHEBI:60344"/>
    </ligand>
</feature>
<evidence type="ECO:0008006" key="9">
    <source>
        <dbReference type="Google" id="ProtNLM"/>
    </source>
</evidence>
<dbReference type="PRINTS" id="PR00088">
    <property type="entry name" value="HAEMOXYGNASE"/>
</dbReference>
<keyword evidence="8" id="KW-1185">Reference proteome</keyword>
<accession>A0AAV2PUY6</accession>
<evidence type="ECO:0000313" key="8">
    <source>
        <dbReference type="Proteomes" id="UP001497623"/>
    </source>
</evidence>
<keyword evidence="6" id="KW-0472">Membrane</keyword>
<evidence type="ECO:0000256" key="5">
    <source>
        <dbReference type="PIRSR" id="PIRSR000343-2"/>
    </source>
</evidence>
<dbReference type="Proteomes" id="UP001497623">
    <property type="component" value="Unassembled WGS sequence"/>
</dbReference>
<reference evidence="7 8" key="1">
    <citation type="submission" date="2024-05" db="EMBL/GenBank/DDBJ databases">
        <authorList>
            <person name="Wallberg A."/>
        </authorList>
    </citation>
    <scope>NUCLEOTIDE SEQUENCE [LARGE SCALE GENOMIC DNA]</scope>
</reference>
<dbReference type="InterPro" id="IPR016053">
    <property type="entry name" value="Haem_Oase-like"/>
</dbReference>
<dbReference type="InterPro" id="IPR016084">
    <property type="entry name" value="Haem_Oase-like_multi-hlx"/>
</dbReference>
<evidence type="ECO:0000313" key="7">
    <source>
        <dbReference type="EMBL" id="CAL4064861.1"/>
    </source>
</evidence>
<dbReference type="PIRSF" id="PIRSF000343">
    <property type="entry name" value="Haem_Oase"/>
    <property type="match status" value="1"/>
</dbReference>
<dbReference type="GO" id="GO:0006788">
    <property type="term" value="P:heme oxidation"/>
    <property type="evidence" value="ECO:0007669"/>
    <property type="project" value="InterPro"/>
</dbReference>
<dbReference type="InterPro" id="IPR002051">
    <property type="entry name" value="Haem_Oase"/>
</dbReference>
<dbReference type="SUPFAM" id="SSF48613">
    <property type="entry name" value="Heme oxygenase-like"/>
    <property type="match status" value="1"/>
</dbReference>
<evidence type="ECO:0000256" key="1">
    <source>
        <dbReference type="ARBA" id="ARBA00022617"/>
    </source>
</evidence>
<keyword evidence="6" id="KW-0812">Transmembrane</keyword>
<comment type="caution">
    <text evidence="7">The sequence shown here is derived from an EMBL/GenBank/DDBJ whole genome shotgun (WGS) entry which is preliminary data.</text>
</comment>
<feature type="binding site" evidence="4">
    <location>
        <position position="33"/>
    </location>
    <ligand>
        <name>heme b</name>
        <dbReference type="ChEBI" id="CHEBI:60344"/>
    </ligand>
</feature>
<keyword evidence="6" id="KW-1133">Transmembrane helix</keyword>
<evidence type="ECO:0000256" key="6">
    <source>
        <dbReference type="SAM" id="Phobius"/>
    </source>
</evidence>
<proteinExistence type="predicted"/>
<dbReference type="AlphaFoldDB" id="A0AAV2PUY6"/>
<keyword evidence="3 5" id="KW-0408">Iron</keyword>
<dbReference type="GO" id="GO:0004392">
    <property type="term" value="F:heme oxygenase (decyclizing) activity"/>
    <property type="evidence" value="ECO:0007669"/>
    <property type="project" value="InterPro"/>
</dbReference>
<keyword evidence="2 5" id="KW-0479">Metal-binding</keyword>
<feature type="binding site" description="axial binding residue" evidence="5">
    <location>
        <position position="40"/>
    </location>
    <ligand>
        <name>heme b</name>
        <dbReference type="ChEBI" id="CHEBI:60344"/>
    </ligand>
    <ligandPart>
        <name>Fe</name>
        <dbReference type="ChEBI" id="CHEBI:18248"/>
    </ligandPart>
</feature>
<evidence type="ECO:0000256" key="2">
    <source>
        <dbReference type="ARBA" id="ARBA00022723"/>
    </source>
</evidence>
<evidence type="ECO:0000256" key="4">
    <source>
        <dbReference type="PIRSR" id="PIRSR000343-1"/>
    </source>
</evidence>